<dbReference type="Pfam" id="PF00528">
    <property type="entry name" value="BPD_transp_1"/>
    <property type="match status" value="1"/>
</dbReference>
<dbReference type="PANTHER" id="PTHR30193:SF41">
    <property type="entry name" value="DIACETYLCHITOBIOSE UPTAKE SYSTEM PERMEASE PROTEIN NGCF"/>
    <property type="match status" value="1"/>
</dbReference>
<evidence type="ECO:0000256" key="2">
    <source>
        <dbReference type="ARBA" id="ARBA00022448"/>
    </source>
</evidence>
<evidence type="ECO:0000256" key="1">
    <source>
        <dbReference type="ARBA" id="ARBA00004651"/>
    </source>
</evidence>
<gene>
    <name evidence="11" type="ORF">ESP50_15750</name>
    <name evidence="10" type="ORF">ESP50_16345</name>
</gene>
<evidence type="ECO:0000256" key="4">
    <source>
        <dbReference type="ARBA" id="ARBA00022692"/>
    </source>
</evidence>
<accession>A0A4V1R1Y5</accession>
<feature type="transmembrane region" description="Helical" evidence="7">
    <location>
        <begin position="289"/>
        <end position="308"/>
    </location>
</feature>
<dbReference type="InterPro" id="IPR035906">
    <property type="entry name" value="MetI-like_sf"/>
</dbReference>
<sequence>MMTTTTDRRTVRYRPPAQLGGRGPLGGSARRRLTIIAFLVPALTILALFVFWPMASALRLSFTDASGFGREEFIGFANYVEVFTDPNIVRAMGNTVLYTVLFTPLSVILALALALALNSPRLPLRGVFRTWLFLPFIVSLAVAAFAWQYLLDPQVGLLNFWLRGLGIQLGNVLQDPVLAMPTVVFVAVWKSFAFYMIVFLAGLQDIPSSLYEAAKMDGAGPLSRFTNVTLPLLGNTTGFVLIIATIAALQAFDQIYVLTGGGPYRSTQTVVMQIYQSGFKDLDLGFASALSYVLLVATLVLSLVQFFLTGRKAKDAH</sequence>
<feature type="domain" description="ABC transmembrane type-1" evidence="9">
    <location>
        <begin position="92"/>
        <end position="305"/>
    </location>
</feature>
<protein>
    <submittedName>
        <fullName evidence="10">Sugar ABC transporter permease</fullName>
    </submittedName>
</protein>
<evidence type="ECO:0000256" key="8">
    <source>
        <dbReference type="SAM" id="MobiDB-lite"/>
    </source>
</evidence>
<dbReference type="EMBL" id="SDPM01000011">
    <property type="protein sequence ID" value="RXZ85276.1"/>
    <property type="molecule type" value="Genomic_DNA"/>
</dbReference>
<feature type="transmembrane region" description="Helical" evidence="7">
    <location>
        <begin position="232"/>
        <end position="252"/>
    </location>
</feature>
<evidence type="ECO:0000313" key="11">
    <source>
        <dbReference type="EMBL" id="RXZ85384.1"/>
    </source>
</evidence>
<dbReference type="CDD" id="cd06261">
    <property type="entry name" value="TM_PBP2"/>
    <property type="match status" value="1"/>
</dbReference>
<comment type="caution">
    <text evidence="10">The sequence shown here is derived from an EMBL/GenBank/DDBJ whole genome shotgun (WGS) entry which is preliminary data.</text>
</comment>
<organism evidence="10 12">
    <name type="scientific">Agromyces atrinae</name>
    <dbReference type="NCBI Taxonomy" id="592376"/>
    <lineage>
        <taxon>Bacteria</taxon>
        <taxon>Bacillati</taxon>
        <taxon>Actinomycetota</taxon>
        <taxon>Actinomycetes</taxon>
        <taxon>Micrococcales</taxon>
        <taxon>Microbacteriaceae</taxon>
        <taxon>Agromyces</taxon>
    </lineage>
</organism>
<evidence type="ECO:0000256" key="7">
    <source>
        <dbReference type="RuleBase" id="RU363032"/>
    </source>
</evidence>
<keyword evidence="2 7" id="KW-0813">Transport</keyword>
<evidence type="ECO:0000313" key="12">
    <source>
        <dbReference type="Proteomes" id="UP000292686"/>
    </source>
</evidence>
<proteinExistence type="inferred from homology"/>
<evidence type="ECO:0000256" key="6">
    <source>
        <dbReference type="ARBA" id="ARBA00023136"/>
    </source>
</evidence>
<dbReference type="InterPro" id="IPR000515">
    <property type="entry name" value="MetI-like"/>
</dbReference>
<dbReference type="OrthoDB" id="145927at2"/>
<keyword evidence="3" id="KW-1003">Cell membrane</keyword>
<feature type="transmembrane region" description="Helical" evidence="7">
    <location>
        <begin position="33"/>
        <end position="52"/>
    </location>
</feature>
<feature type="region of interest" description="Disordered" evidence="8">
    <location>
        <begin position="1"/>
        <end position="25"/>
    </location>
</feature>
<evidence type="ECO:0000313" key="10">
    <source>
        <dbReference type="EMBL" id="RXZ85276.1"/>
    </source>
</evidence>
<keyword evidence="12" id="KW-1185">Reference proteome</keyword>
<dbReference type="AlphaFoldDB" id="A0A4V1R1Y5"/>
<reference evidence="10 12" key="1">
    <citation type="submission" date="2019-01" db="EMBL/GenBank/DDBJ databases">
        <title>Agromyces.</title>
        <authorList>
            <person name="Li J."/>
        </authorList>
    </citation>
    <scope>NUCLEOTIDE SEQUENCE [LARGE SCALE GENOMIC DNA]</scope>
    <source>
        <strain evidence="10 12">DSM 23870</strain>
    </source>
</reference>
<name>A0A4V1R1Y5_9MICO</name>
<feature type="transmembrane region" description="Helical" evidence="7">
    <location>
        <begin position="130"/>
        <end position="150"/>
    </location>
</feature>
<evidence type="ECO:0000256" key="5">
    <source>
        <dbReference type="ARBA" id="ARBA00022989"/>
    </source>
</evidence>
<dbReference type="GO" id="GO:0005886">
    <property type="term" value="C:plasma membrane"/>
    <property type="evidence" value="ECO:0007669"/>
    <property type="project" value="UniProtKB-SubCell"/>
</dbReference>
<comment type="similarity">
    <text evidence="7">Belongs to the binding-protein-dependent transport system permease family.</text>
</comment>
<keyword evidence="6 7" id="KW-0472">Membrane</keyword>
<dbReference type="PROSITE" id="PS50928">
    <property type="entry name" value="ABC_TM1"/>
    <property type="match status" value="1"/>
</dbReference>
<feature type="transmembrane region" description="Helical" evidence="7">
    <location>
        <begin position="178"/>
        <end position="201"/>
    </location>
</feature>
<feature type="compositionally biased region" description="Basic and acidic residues" evidence="8">
    <location>
        <begin position="1"/>
        <end position="10"/>
    </location>
</feature>
<dbReference type="Gene3D" id="1.10.3720.10">
    <property type="entry name" value="MetI-like"/>
    <property type="match status" value="1"/>
</dbReference>
<dbReference type="InterPro" id="IPR051393">
    <property type="entry name" value="ABC_transporter_permease"/>
</dbReference>
<keyword evidence="4 7" id="KW-0812">Transmembrane</keyword>
<evidence type="ECO:0000259" key="9">
    <source>
        <dbReference type="PROSITE" id="PS50928"/>
    </source>
</evidence>
<dbReference type="PANTHER" id="PTHR30193">
    <property type="entry name" value="ABC TRANSPORTER PERMEASE PROTEIN"/>
    <property type="match status" value="1"/>
</dbReference>
<comment type="subcellular location">
    <subcellularLocation>
        <location evidence="1 7">Cell membrane</location>
        <topology evidence="1 7">Multi-pass membrane protein</topology>
    </subcellularLocation>
</comment>
<dbReference type="GO" id="GO:0055085">
    <property type="term" value="P:transmembrane transport"/>
    <property type="evidence" value="ECO:0007669"/>
    <property type="project" value="InterPro"/>
</dbReference>
<dbReference type="EMBL" id="SDPM01000010">
    <property type="protein sequence ID" value="RXZ85384.1"/>
    <property type="molecule type" value="Genomic_DNA"/>
</dbReference>
<evidence type="ECO:0000256" key="3">
    <source>
        <dbReference type="ARBA" id="ARBA00022475"/>
    </source>
</evidence>
<keyword evidence="5 7" id="KW-1133">Transmembrane helix</keyword>
<dbReference type="Proteomes" id="UP000292686">
    <property type="component" value="Unassembled WGS sequence"/>
</dbReference>
<dbReference type="SUPFAM" id="SSF161098">
    <property type="entry name" value="MetI-like"/>
    <property type="match status" value="1"/>
</dbReference>
<feature type="transmembrane region" description="Helical" evidence="7">
    <location>
        <begin position="96"/>
        <end position="118"/>
    </location>
</feature>